<evidence type="ECO:0008006" key="4">
    <source>
        <dbReference type="Google" id="ProtNLM"/>
    </source>
</evidence>
<sequence length="244" mass="25645">MNIKMKCCLIGSLACLSLPVSAQGLFQPVELRDAELAELRGRYVLPDRVIHFGVTMTTFWQNSAGQAIGAQVNFQMNGKSEPSLHVTMLEQLGNGAVVNPGTGQVIGGAGLGSVQGVVQSVRSAGDYNDALNDLTINISSSEQVFAQGGQPWNGPTQFANGAGVVQINKHAGGLQIALQANHGQGSAQQIMGGGNLSQQANIGGNLNQVFNTAELNVALRERALSMDLANCAWEQMRALRPAGY</sequence>
<dbReference type="AlphaFoldDB" id="A0A1V0B761"/>
<dbReference type="STRING" id="1931241.BVH74_13890"/>
<feature type="signal peptide" evidence="1">
    <location>
        <begin position="1"/>
        <end position="22"/>
    </location>
</feature>
<organism evidence="2 3">
    <name type="scientific">Halopseudomonas phragmitis</name>
    <dbReference type="NCBI Taxonomy" id="1931241"/>
    <lineage>
        <taxon>Bacteria</taxon>
        <taxon>Pseudomonadati</taxon>
        <taxon>Pseudomonadota</taxon>
        <taxon>Gammaproteobacteria</taxon>
        <taxon>Pseudomonadales</taxon>
        <taxon>Pseudomonadaceae</taxon>
        <taxon>Halopseudomonas</taxon>
    </lineage>
</organism>
<dbReference type="RefSeq" id="WP_080050647.1">
    <property type="nucleotide sequence ID" value="NZ_CP020100.1"/>
</dbReference>
<name>A0A1V0B761_9GAMM</name>
<reference evidence="2 3" key="1">
    <citation type="submission" date="2017-03" db="EMBL/GenBank/DDBJ databases">
        <title>Complete genome sequence of the novel DNRA strain Pseudomonas sp. S-6-2 isolated from Chinese polluted river sediment. Journal of Biotechnology.</title>
        <authorList>
            <person name="Li J."/>
            <person name="Xiang F."/>
            <person name="Wang L."/>
            <person name="Xi L."/>
            <person name="Liu J."/>
        </authorList>
    </citation>
    <scope>NUCLEOTIDE SEQUENCE [LARGE SCALE GENOMIC DNA]</scope>
    <source>
        <strain evidence="2 3">S-6-2</strain>
    </source>
</reference>
<proteinExistence type="predicted"/>
<feature type="chain" id="PRO_5013092588" description="Fap system outer membrane protein" evidence="1">
    <location>
        <begin position="23"/>
        <end position="244"/>
    </location>
</feature>
<gene>
    <name evidence="2" type="ORF">BVH74_13890</name>
</gene>
<evidence type="ECO:0000313" key="3">
    <source>
        <dbReference type="Proteomes" id="UP000243488"/>
    </source>
</evidence>
<dbReference type="KEGG" id="ppha:BVH74_13890"/>
<dbReference type="EMBL" id="CP020100">
    <property type="protein sequence ID" value="AQZ95773.1"/>
    <property type="molecule type" value="Genomic_DNA"/>
</dbReference>
<evidence type="ECO:0000313" key="2">
    <source>
        <dbReference type="EMBL" id="AQZ95773.1"/>
    </source>
</evidence>
<accession>A0A1V0B761</accession>
<evidence type="ECO:0000256" key="1">
    <source>
        <dbReference type="SAM" id="SignalP"/>
    </source>
</evidence>
<dbReference type="Proteomes" id="UP000243488">
    <property type="component" value="Chromosome"/>
</dbReference>
<protein>
    <recommendedName>
        <fullName evidence="4">Fap system outer membrane protein</fullName>
    </recommendedName>
</protein>
<keyword evidence="3" id="KW-1185">Reference proteome</keyword>
<keyword evidence="1" id="KW-0732">Signal</keyword>